<evidence type="ECO:0000256" key="3">
    <source>
        <dbReference type="ARBA" id="ARBA00048731"/>
    </source>
</evidence>
<dbReference type="SUPFAM" id="SSF143548">
    <property type="entry name" value="Serine metabolism enzymes domain"/>
    <property type="match status" value="1"/>
</dbReference>
<accession>A0A9E7EVM7</accession>
<keyword evidence="6" id="KW-1185">Reference proteome</keyword>
<dbReference type="GO" id="GO:0004617">
    <property type="term" value="F:phosphoglycerate dehydrogenase activity"/>
    <property type="evidence" value="ECO:0007669"/>
    <property type="project" value="UniProtKB-EC"/>
</dbReference>
<evidence type="ECO:0000259" key="4">
    <source>
        <dbReference type="Pfam" id="PF19304"/>
    </source>
</evidence>
<reference evidence="5" key="1">
    <citation type="submission" date="2022-05" db="EMBL/GenBank/DDBJ databases">
        <title>The Musa troglodytarum L. genome provides insights into the mechanism of non-climacteric behaviour and enrichment of carotenoids.</title>
        <authorList>
            <person name="Wang J."/>
        </authorList>
    </citation>
    <scope>NUCLEOTIDE SEQUENCE</scope>
    <source>
        <tissue evidence="5">Leaf</tissue>
    </source>
</reference>
<dbReference type="Pfam" id="PF19304">
    <property type="entry name" value="PGDH_inter"/>
    <property type="match status" value="1"/>
</dbReference>
<dbReference type="EC" id="1.1.1.95" evidence="2"/>
<dbReference type="Proteomes" id="UP001055439">
    <property type="component" value="Chromosome 10"/>
</dbReference>
<feature type="domain" description="D-3-phosphoglycerate dehydrogenase ASB" evidence="4">
    <location>
        <begin position="78"/>
        <end position="158"/>
    </location>
</feature>
<comment type="pathway">
    <text evidence="1">Amino-acid biosynthesis; L-serine biosynthesis; L-serine from 3-phospho-D-glycerate: step 1/3.</text>
</comment>
<evidence type="ECO:0000256" key="2">
    <source>
        <dbReference type="ARBA" id="ARBA00013143"/>
    </source>
</evidence>
<dbReference type="EMBL" id="CP097503">
    <property type="protein sequence ID" value="URD82668.1"/>
    <property type="molecule type" value="Genomic_DNA"/>
</dbReference>
<organism evidence="5 6">
    <name type="scientific">Musa troglodytarum</name>
    <name type="common">fe'i banana</name>
    <dbReference type="NCBI Taxonomy" id="320322"/>
    <lineage>
        <taxon>Eukaryota</taxon>
        <taxon>Viridiplantae</taxon>
        <taxon>Streptophyta</taxon>
        <taxon>Embryophyta</taxon>
        <taxon>Tracheophyta</taxon>
        <taxon>Spermatophyta</taxon>
        <taxon>Magnoliopsida</taxon>
        <taxon>Liliopsida</taxon>
        <taxon>Zingiberales</taxon>
        <taxon>Musaceae</taxon>
        <taxon>Musa</taxon>
    </lineage>
</organism>
<evidence type="ECO:0000256" key="1">
    <source>
        <dbReference type="ARBA" id="ARBA00005216"/>
    </source>
</evidence>
<dbReference type="InterPro" id="IPR045626">
    <property type="entry name" value="PGDH_ASB_dom"/>
</dbReference>
<evidence type="ECO:0000313" key="5">
    <source>
        <dbReference type="EMBL" id="URD82668.1"/>
    </source>
</evidence>
<evidence type="ECO:0000313" key="6">
    <source>
        <dbReference type="Proteomes" id="UP001055439"/>
    </source>
</evidence>
<dbReference type="Gene3D" id="3.40.50.720">
    <property type="entry name" value="NAD(P)-binding Rossmann-like Domain"/>
    <property type="match status" value="2"/>
</dbReference>
<sequence>MARNAALDVFTVEPPPKDDKLVMHENATVTLHLGASTVEAQEGIAIVIAEAVGGAFKGELATTAVNAPMIPAEVLYELAPYVILAEKLGRLAVQLVAGGSGIKGVKVVYKSARDPNDLDTRILRSMITKGMIEPISSMFVNIVNADYTAKQRGLCISE</sequence>
<proteinExistence type="predicted"/>
<dbReference type="AlphaFoldDB" id="A0A9E7EVM7"/>
<gene>
    <name evidence="5" type="ORF">MUK42_21152</name>
</gene>
<protein>
    <recommendedName>
        <fullName evidence="2">phosphoglycerate dehydrogenase</fullName>
        <ecNumber evidence="2">1.1.1.95</ecNumber>
    </recommendedName>
</protein>
<dbReference type="InterPro" id="IPR029009">
    <property type="entry name" value="ASB_dom_sf"/>
</dbReference>
<name>A0A9E7EVM7_9LILI</name>
<dbReference type="Gene3D" id="3.30.1330.90">
    <property type="entry name" value="D-3-phosphoglycerate dehydrogenase, domain 3"/>
    <property type="match status" value="1"/>
</dbReference>
<dbReference type="FunFam" id="3.30.1330.90:FF:000003">
    <property type="entry name" value="D-3-phosphoglycerate dehydrogenase"/>
    <property type="match status" value="1"/>
</dbReference>
<comment type="catalytic activity">
    <reaction evidence="3">
        <text>(2R)-3-phosphoglycerate + NAD(+) = 3-phosphooxypyruvate + NADH + H(+)</text>
        <dbReference type="Rhea" id="RHEA:12641"/>
        <dbReference type="ChEBI" id="CHEBI:15378"/>
        <dbReference type="ChEBI" id="CHEBI:18110"/>
        <dbReference type="ChEBI" id="CHEBI:57540"/>
        <dbReference type="ChEBI" id="CHEBI:57945"/>
        <dbReference type="ChEBI" id="CHEBI:58272"/>
        <dbReference type="EC" id="1.1.1.95"/>
    </reaction>
</comment>
<dbReference type="OrthoDB" id="1906626at2759"/>